<dbReference type="EMBL" id="CP000959">
    <property type="protein sequence ID" value="ACA94226.1"/>
    <property type="molecule type" value="Genomic_DNA"/>
</dbReference>
<dbReference type="Gene3D" id="3.20.20.140">
    <property type="entry name" value="Metal-dependent hydrolases"/>
    <property type="match status" value="1"/>
</dbReference>
<dbReference type="HOGENOM" id="CLU_2970453_0_0_4"/>
<name>B1K6K7_BURO0</name>
<accession>B1K6K7</accession>
<organism evidence="1 2">
    <name type="scientific">Burkholderia orbicola (strain MC0-3)</name>
    <dbReference type="NCBI Taxonomy" id="406425"/>
    <lineage>
        <taxon>Bacteria</taxon>
        <taxon>Pseudomonadati</taxon>
        <taxon>Pseudomonadota</taxon>
        <taxon>Betaproteobacteria</taxon>
        <taxon>Burkholderiales</taxon>
        <taxon>Burkholderiaceae</taxon>
        <taxon>Burkholderia</taxon>
        <taxon>Burkholderia cepacia complex</taxon>
        <taxon>Burkholderia orbicola</taxon>
    </lineage>
</organism>
<protein>
    <submittedName>
        <fullName evidence="1">Uncharacterized protein</fullName>
    </submittedName>
</protein>
<dbReference type="InterPro" id="IPR011059">
    <property type="entry name" value="Metal-dep_hydrolase_composite"/>
</dbReference>
<dbReference type="GO" id="GO:0016810">
    <property type="term" value="F:hydrolase activity, acting on carbon-nitrogen (but not peptide) bonds"/>
    <property type="evidence" value="ECO:0007669"/>
    <property type="project" value="InterPro"/>
</dbReference>
<dbReference type="Proteomes" id="UP000002169">
    <property type="component" value="Chromosome 2"/>
</dbReference>
<reference evidence="2" key="1">
    <citation type="submission" date="2008-02" db="EMBL/GenBank/DDBJ databases">
        <title>Complete sequence of chromosome 2 of Burkholderia cenocepacia MC0-3.</title>
        <authorList>
            <person name="Copeland A."/>
            <person name="Lucas S."/>
            <person name="Lapidus A."/>
            <person name="Barry K."/>
            <person name="Bruce D."/>
            <person name="Goodwin L."/>
            <person name="Glavina del Rio T."/>
            <person name="Dalin E."/>
            <person name="Tice H."/>
            <person name="Pitluck S."/>
            <person name="Chain P."/>
            <person name="Malfatti S."/>
            <person name="Shin M."/>
            <person name="Vergez L."/>
            <person name="Schmutz J."/>
            <person name="Larimer F."/>
            <person name="Land M."/>
            <person name="Hauser L."/>
            <person name="Kyrpides N."/>
            <person name="Mikhailova N."/>
            <person name="Tiedje J."/>
            <person name="Richardson P."/>
        </authorList>
    </citation>
    <scope>NUCLEOTIDE SEQUENCE [LARGE SCALE GENOMIC DNA]</scope>
    <source>
        <strain evidence="2">MC0-3</strain>
    </source>
</reference>
<sequence length="58" mass="6348">MPIRQTFPKSDRVTGLSADTPYEGREIVGWPIEVYSGGRCVVRDNTLQVEAGGATPRI</sequence>
<gene>
    <name evidence="1" type="ordered locus">Bcenmc03_5096</name>
</gene>
<proteinExistence type="predicted"/>
<evidence type="ECO:0000313" key="1">
    <source>
        <dbReference type="EMBL" id="ACA94226.1"/>
    </source>
</evidence>
<dbReference type="SUPFAM" id="SSF51338">
    <property type="entry name" value="Composite domain of metallo-dependent hydrolases"/>
    <property type="match status" value="1"/>
</dbReference>
<evidence type="ECO:0000313" key="2">
    <source>
        <dbReference type="Proteomes" id="UP000002169"/>
    </source>
</evidence>
<dbReference type="KEGG" id="bcm:Bcenmc03_5096"/>
<dbReference type="AlphaFoldDB" id="B1K6K7"/>